<gene>
    <name evidence="9" type="ORF">U27_05352</name>
</gene>
<evidence type="ECO:0000313" key="10">
    <source>
        <dbReference type="Proteomes" id="UP000030661"/>
    </source>
</evidence>
<evidence type="ECO:0000256" key="4">
    <source>
        <dbReference type="ARBA" id="ARBA00014727"/>
    </source>
</evidence>
<dbReference type="InterPro" id="IPR016104">
    <property type="entry name" value="Pyr-dep_his/arg-deCO2ase"/>
</dbReference>
<evidence type="ECO:0000256" key="8">
    <source>
        <dbReference type="ARBA" id="ARBA00049309"/>
    </source>
</evidence>
<keyword evidence="5" id="KW-0210">Decarboxylase</keyword>
<sequence length="156" mass="16810">MLCNTPTKFFMATGSSEGYTELNSFDGALLNAGIGNTNLVKMSSIVPPHCQEIAPIQLPYGALVPVAYAAITSDMVGEIISAAVAAAFPKDTTKPGLIMEYSSRGHREDVEKIVRQMALKGMEEMRGEEVAEIKSVAIQHEVQKIGTAFASVVLWY</sequence>
<proteinExistence type="inferred from homology"/>
<evidence type="ECO:0000256" key="2">
    <source>
        <dbReference type="ARBA" id="ARBA00008611"/>
    </source>
</evidence>
<dbReference type="GO" id="GO:0006527">
    <property type="term" value="P:L-arginine catabolic process"/>
    <property type="evidence" value="ECO:0007669"/>
    <property type="project" value="InterPro"/>
</dbReference>
<dbReference type="Gene3D" id="3.30.60.30">
    <property type="match status" value="1"/>
</dbReference>
<protein>
    <recommendedName>
        <fullName evidence="4">Pyruvoyl-dependent arginine decarboxylase AaxB</fullName>
        <ecNumber evidence="3">4.1.1.19</ecNumber>
    </recommendedName>
</protein>
<comment type="similarity">
    <text evidence="2">Belongs to the pyruvoyl-dependent arginine decarboxylase family.</text>
</comment>
<keyword evidence="10" id="KW-1185">Reference proteome</keyword>
<comment type="catalytic activity">
    <reaction evidence="8">
        <text>L-arginine + H(+) = agmatine + CO2</text>
        <dbReference type="Rhea" id="RHEA:17641"/>
        <dbReference type="ChEBI" id="CHEBI:15378"/>
        <dbReference type="ChEBI" id="CHEBI:16526"/>
        <dbReference type="ChEBI" id="CHEBI:32682"/>
        <dbReference type="ChEBI" id="CHEBI:58145"/>
        <dbReference type="EC" id="4.1.1.19"/>
    </reaction>
</comment>
<comment type="cofactor">
    <cofactor evidence="1">
        <name>pyruvate</name>
        <dbReference type="ChEBI" id="CHEBI:15361"/>
    </cofactor>
</comment>
<dbReference type="HOGENOM" id="CLU_114389_2_0_0"/>
<dbReference type="SFLD" id="SFLDG01170">
    <property type="entry name" value="Pyruvoyl-dependent_arginine_de"/>
    <property type="match status" value="1"/>
</dbReference>
<dbReference type="EMBL" id="DF820467">
    <property type="protein sequence ID" value="GAK58378.1"/>
    <property type="molecule type" value="Genomic_DNA"/>
</dbReference>
<dbReference type="SFLD" id="SFLDF00471">
    <property type="entry name" value="Pyruvoyl-dependent_arginine_de"/>
    <property type="match status" value="1"/>
</dbReference>
<evidence type="ECO:0000256" key="7">
    <source>
        <dbReference type="ARBA" id="ARBA00023317"/>
    </source>
</evidence>
<dbReference type="InterPro" id="IPR002724">
    <property type="entry name" value="Pyruvoyl-dep_arg_deCO2ase"/>
</dbReference>
<evidence type="ECO:0000256" key="6">
    <source>
        <dbReference type="ARBA" id="ARBA00023239"/>
    </source>
</evidence>
<name>A0A081C1C3_VECG1</name>
<evidence type="ECO:0000313" key="9">
    <source>
        <dbReference type="EMBL" id="GAK58378.1"/>
    </source>
</evidence>
<dbReference type="Pfam" id="PF01862">
    <property type="entry name" value="PvlArgDC"/>
    <property type="match status" value="1"/>
</dbReference>
<dbReference type="AlphaFoldDB" id="A0A081C1C3"/>
<evidence type="ECO:0000256" key="1">
    <source>
        <dbReference type="ARBA" id="ARBA00001928"/>
    </source>
</evidence>
<dbReference type="GO" id="GO:0008792">
    <property type="term" value="F:arginine decarboxylase activity"/>
    <property type="evidence" value="ECO:0007669"/>
    <property type="project" value="UniProtKB-EC"/>
</dbReference>
<dbReference type="NCBIfam" id="TIGR00286">
    <property type="entry name" value="pyruvoyl-dependent arginine decarboxylase"/>
    <property type="match status" value="1"/>
</dbReference>
<dbReference type="PANTHER" id="PTHR40438:SF1">
    <property type="entry name" value="PYRUVOYL-DEPENDENT ARGININE DECARBOXYLASE"/>
    <property type="match status" value="1"/>
</dbReference>
<dbReference type="PANTHER" id="PTHR40438">
    <property type="entry name" value="PYRUVOYL-DEPENDENT ARGININE DECARBOXYLASE"/>
    <property type="match status" value="1"/>
</dbReference>
<evidence type="ECO:0000256" key="3">
    <source>
        <dbReference type="ARBA" id="ARBA00012426"/>
    </source>
</evidence>
<keyword evidence="6" id="KW-0456">Lyase</keyword>
<dbReference type="eggNOG" id="COG1945">
    <property type="taxonomic scope" value="Bacteria"/>
</dbReference>
<dbReference type="Gene3D" id="3.50.20.10">
    <property type="entry name" value="Pyruvoyl-Dependent Histidine Decarboxylase, subunit B"/>
    <property type="match status" value="1"/>
</dbReference>
<dbReference type="Proteomes" id="UP000030661">
    <property type="component" value="Unassembled WGS sequence"/>
</dbReference>
<dbReference type="SFLD" id="SFLDS00055">
    <property type="entry name" value="Pyruvoyl-Dependent_Histidine/A"/>
    <property type="match status" value="1"/>
</dbReference>
<dbReference type="STRING" id="1499967.U27_05352"/>
<reference evidence="9" key="1">
    <citation type="journal article" date="2015" name="PeerJ">
        <title>First genomic representation of candidate bacterial phylum KSB3 points to enhanced environmental sensing as a trigger of wastewater bulking.</title>
        <authorList>
            <person name="Sekiguchi Y."/>
            <person name="Ohashi A."/>
            <person name="Parks D.H."/>
            <person name="Yamauchi T."/>
            <person name="Tyson G.W."/>
            <person name="Hugenholtz P."/>
        </authorList>
    </citation>
    <scope>NUCLEOTIDE SEQUENCE [LARGE SCALE GENOMIC DNA]</scope>
</reference>
<organism evidence="9">
    <name type="scientific">Vecturithrix granuli</name>
    <dbReference type="NCBI Taxonomy" id="1499967"/>
    <lineage>
        <taxon>Bacteria</taxon>
        <taxon>Candidatus Moduliflexota</taxon>
        <taxon>Candidatus Vecturitrichia</taxon>
        <taxon>Candidatus Vecturitrichales</taxon>
        <taxon>Candidatus Vecturitrichaceae</taxon>
        <taxon>Candidatus Vecturithrix</taxon>
    </lineage>
</organism>
<dbReference type="PIRSF" id="PIRSF005216">
    <property type="entry name" value="Pyruvoyl-dep_arg_deCO2ase"/>
    <property type="match status" value="1"/>
</dbReference>
<dbReference type="SUPFAM" id="SSF56271">
    <property type="entry name" value="Pyruvoyl-dependent histidine and arginine decarboxylases"/>
    <property type="match status" value="1"/>
</dbReference>
<dbReference type="InterPro" id="IPR016105">
    <property type="entry name" value="Pyr-dep_his/arg-deCO2ase_sand"/>
</dbReference>
<accession>A0A081C1C3</accession>
<dbReference type="HAMAP" id="MF_01404">
    <property type="entry name" value="PvlArgDC"/>
    <property type="match status" value="1"/>
</dbReference>
<keyword evidence="7" id="KW-0670">Pyruvate</keyword>
<evidence type="ECO:0000256" key="5">
    <source>
        <dbReference type="ARBA" id="ARBA00022793"/>
    </source>
</evidence>
<dbReference type="EC" id="4.1.1.19" evidence="3"/>